<dbReference type="Pfam" id="PF17806">
    <property type="entry name" value="SO_alpha_A3"/>
    <property type="match status" value="1"/>
</dbReference>
<dbReference type="InterPro" id="IPR023753">
    <property type="entry name" value="FAD/NAD-binding_dom"/>
</dbReference>
<feature type="domain" description="Aminomethyltransferase C-terminal" evidence="5">
    <location>
        <begin position="883"/>
        <end position="964"/>
    </location>
</feature>
<dbReference type="Gene3D" id="3.50.50.60">
    <property type="entry name" value="FAD/NAD(P)-binding domain"/>
    <property type="match status" value="1"/>
</dbReference>
<dbReference type="STRING" id="439228.SAMN06295920_10326"/>
<keyword evidence="8" id="KW-1185">Reference proteome</keyword>
<dbReference type="Pfam" id="PF07992">
    <property type="entry name" value="Pyr_redox_2"/>
    <property type="match status" value="1"/>
</dbReference>
<keyword evidence="2" id="KW-0560">Oxidoreductase</keyword>
<dbReference type="NCBIfam" id="TIGR01372">
    <property type="entry name" value="soxA"/>
    <property type="match status" value="1"/>
</dbReference>
<evidence type="ECO:0000259" key="3">
    <source>
        <dbReference type="Pfam" id="PF01571"/>
    </source>
</evidence>
<dbReference type="InterPro" id="IPR042204">
    <property type="entry name" value="2Fe-2S-bd_N"/>
</dbReference>
<dbReference type="EMBL" id="FUYM01000003">
    <property type="protein sequence ID" value="SKB46683.1"/>
    <property type="molecule type" value="Genomic_DNA"/>
</dbReference>
<evidence type="ECO:0000256" key="1">
    <source>
        <dbReference type="ARBA" id="ARBA00008609"/>
    </source>
</evidence>
<dbReference type="SUPFAM" id="SSF101790">
    <property type="entry name" value="Aminomethyltransferase beta-barrel domain"/>
    <property type="match status" value="1"/>
</dbReference>
<dbReference type="GO" id="GO:0008115">
    <property type="term" value="F:sarcosine oxidase activity"/>
    <property type="evidence" value="ECO:0007669"/>
    <property type="project" value="InterPro"/>
</dbReference>
<name>A0A1T5BIP0_9SPHN</name>
<dbReference type="Gene3D" id="3.30.1360.120">
    <property type="entry name" value="Probable tRNA modification gtpase trme, domain 1"/>
    <property type="match status" value="1"/>
</dbReference>
<dbReference type="InterPro" id="IPR029043">
    <property type="entry name" value="GcvT/YgfZ_C"/>
</dbReference>
<dbReference type="Gene3D" id="3.10.20.440">
    <property type="entry name" value="2Fe-2S iron-sulphur cluster binding domain, sarcosine oxidase, alpha subunit, N-terminal domain"/>
    <property type="match status" value="1"/>
</dbReference>
<evidence type="ECO:0000259" key="5">
    <source>
        <dbReference type="Pfam" id="PF08669"/>
    </source>
</evidence>
<evidence type="ECO:0000256" key="2">
    <source>
        <dbReference type="ARBA" id="ARBA00023002"/>
    </source>
</evidence>
<dbReference type="InterPro" id="IPR013977">
    <property type="entry name" value="GcvT_C"/>
</dbReference>
<dbReference type="PRINTS" id="PR00411">
    <property type="entry name" value="PNDRDTASEI"/>
</dbReference>
<accession>A0A1T5BIP0</accession>
<dbReference type="InterPro" id="IPR006222">
    <property type="entry name" value="GCVT_N"/>
</dbReference>
<protein>
    <submittedName>
        <fullName evidence="7">Sarcosine oxidase subunit alpha</fullName>
    </submittedName>
</protein>
<dbReference type="Pfam" id="PF01571">
    <property type="entry name" value="GCV_T"/>
    <property type="match status" value="1"/>
</dbReference>
<sequence length="972" mass="103685">MSQPFRLAAGGLIDRGRPLSFRFEGRDYRGYAGDTLASALLANGVRLVGRSFKYHRPRGILGFGPEESNALMQLGTGARAAPNLRATEIRLHDGLEAKAVNCWPNVRFDVGGVNNLLSRFLAAGFYYKTFMWPHWHVYEGVIRRAAGLGKAPKAADPDRYENRFAHCDVLVVGSGPAGLAAARAAAGTGQRVILAEQDHVLGGRLRWDGGEIDGLAADRWADEAIAALGAMPNVRILPNTAVTGYFDHDALAMIEAVSGDDPAAPAQLPRYRQWQVRAGRVVLAAGAIERPLVFPGNDRPGVMLASAVRHYLARYGVRAGNRAVIFTNNDEAYRTAIAFHAAGGTVAAVVDTRADVDPAVAASVETLGIRLLRGASVVATRGAKALRDVAVRRADGGTLRLACDLLAMSGGSNPNVGLFSQSGGRLAFDEQLTAFRPAQSVQNERSVGAAAGLRTLDEALASGHAAGAGDGAAPRATDAHPAAEITACWRIDAPGKAFVDMQNDVSADDIGLAARESYRSVEHLKRYTTLGMASDQGKTSNVNALAIMAGLTGQGIAETGTTRFRFPFVPVALGAFAGRAHGELLRPLRRLALHDRHVALGAIMEDYGWLRPSAYPRAGETRFEAEQREARAVRDGVGIFDGSPLGKIEVRGPDAARLLDFIYASTMSTLKVGKVRYGLMLNELGVVIDDGVCARLGEDHFLVGASSAGADRIAAWLEEWLQCEFVDHDVLVAPVTTSWSVVTLTGPHARDLLAEAGASFPLGPEAFPHMSFQEGMVAGIEARVMRVSYTGETSYEINVPTGRTAELWDVLMRLGGRYGLTPIGIDAWNLLRLEKGYLHIGADTDGTTTPLNIGWDHVLRRKGDFVGKRSLMLALHRDPARLQFVGLRAEGTEPLPIGAHLVRGKGADRASDGFVTSSAYSPVFGRGVALALVHGGTGRIGETVALEHDGRRLTATIAQPTLYDPEGARLNG</sequence>
<dbReference type="RefSeq" id="WP_079647371.1">
    <property type="nucleotide sequence ID" value="NZ_FUYM01000003.1"/>
</dbReference>
<dbReference type="PANTHER" id="PTHR43757">
    <property type="entry name" value="AMINOMETHYLTRANSFERASE"/>
    <property type="match status" value="1"/>
</dbReference>
<feature type="domain" description="FAD/NAD(P)-binding" evidence="4">
    <location>
        <begin position="168"/>
        <end position="423"/>
    </location>
</feature>
<dbReference type="SUPFAM" id="SSF103025">
    <property type="entry name" value="Folate-binding domain"/>
    <property type="match status" value="1"/>
</dbReference>
<dbReference type="OrthoDB" id="5287468at2"/>
<proteinExistence type="inferred from homology"/>
<dbReference type="Gene3D" id="1.10.10.1100">
    <property type="entry name" value="BFD-like [2Fe-2S]-binding domain"/>
    <property type="match status" value="1"/>
</dbReference>
<dbReference type="InterPro" id="IPR036188">
    <property type="entry name" value="FAD/NAD-bd_sf"/>
</dbReference>
<feature type="domain" description="GCVT N-terminal" evidence="3">
    <location>
        <begin position="593"/>
        <end position="858"/>
    </location>
</feature>
<dbReference type="GO" id="GO:0046653">
    <property type="term" value="P:tetrahydrofolate metabolic process"/>
    <property type="evidence" value="ECO:0007669"/>
    <property type="project" value="InterPro"/>
</dbReference>
<dbReference type="PIRSF" id="PIRSF037980">
    <property type="entry name" value="SoxA"/>
    <property type="match status" value="1"/>
</dbReference>
<gene>
    <name evidence="7" type="ORF">SAMN06295920_10326</name>
</gene>
<dbReference type="InterPro" id="IPR041117">
    <property type="entry name" value="SoxA_A3"/>
</dbReference>
<dbReference type="Pfam" id="PF13510">
    <property type="entry name" value="Fer2_4"/>
    <property type="match status" value="1"/>
</dbReference>
<reference evidence="8" key="1">
    <citation type="submission" date="2017-02" db="EMBL/GenBank/DDBJ databases">
        <authorList>
            <person name="Varghese N."/>
            <person name="Submissions S."/>
        </authorList>
    </citation>
    <scope>NUCLEOTIDE SEQUENCE [LARGE SCALE GENOMIC DNA]</scope>
    <source>
        <strain evidence="8">UM2</strain>
    </source>
</reference>
<dbReference type="PANTHER" id="PTHR43757:SF15">
    <property type="entry name" value="PYRUVATE DEHYDROGENASE PHOSPHATASE REGULATORY SUBUNIT, MITOCHONDRIAL-LIKE"/>
    <property type="match status" value="1"/>
</dbReference>
<evidence type="ECO:0000259" key="4">
    <source>
        <dbReference type="Pfam" id="PF07992"/>
    </source>
</evidence>
<dbReference type="Pfam" id="PF08669">
    <property type="entry name" value="GCV_T_C"/>
    <property type="match status" value="1"/>
</dbReference>
<dbReference type="InterPro" id="IPR027266">
    <property type="entry name" value="TrmE/GcvT-like"/>
</dbReference>
<feature type="domain" description="SoxA A3" evidence="6">
    <location>
        <begin position="495"/>
        <end position="578"/>
    </location>
</feature>
<evidence type="ECO:0000313" key="8">
    <source>
        <dbReference type="Proteomes" id="UP000189818"/>
    </source>
</evidence>
<dbReference type="PRINTS" id="PR00368">
    <property type="entry name" value="FADPNR"/>
</dbReference>
<dbReference type="AlphaFoldDB" id="A0A1T5BIP0"/>
<evidence type="ECO:0000259" key="6">
    <source>
        <dbReference type="Pfam" id="PF17806"/>
    </source>
</evidence>
<comment type="similarity">
    <text evidence="1">Belongs to the GcvT family.</text>
</comment>
<dbReference type="Proteomes" id="UP000189818">
    <property type="component" value="Unassembled WGS sequence"/>
</dbReference>
<dbReference type="SUPFAM" id="SSF51905">
    <property type="entry name" value="FAD/NAD(P)-binding domain"/>
    <property type="match status" value="1"/>
</dbReference>
<organism evidence="7 8">
    <name type="scientific">Rhizorhabdus histidinilytica</name>
    <dbReference type="NCBI Taxonomy" id="439228"/>
    <lineage>
        <taxon>Bacteria</taxon>
        <taxon>Pseudomonadati</taxon>
        <taxon>Pseudomonadota</taxon>
        <taxon>Alphaproteobacteria</taxon>
        <taxon>Sphingomonadales</taxon>
        <taxon>Sphingomonadaceae</taxon>
        <taxon>Rhizorhabdus</taxon>
    </lineage>
</organism>
<evidence type="ECO:0000313" key="7">
    <source>
        <dbReference type="EMBL" id="SKB46683.1"/>
    </source>
</evidence>
<dbReference type="InterPro" id="IPR028896">
    <property type="entry name" value="GcvT/YgfZ/DmdA"/>
</dbReference>
<dbReference type="InterPro" id="IPR006277">
    <property type="entry name" value="Sarcosine_oxidase_asu"/>
</dbReference>
<dbReference type="InterPro" id="IPR041854">
    <property type="entry name" value="BFD-like_2Fe2S-bd_dom_sf"/>
</dbReference>